<dbReference type="RefSeq" id="WP_141919962.1">
    <property type="nucleotide sequence ID" value="NZ_VFOF01000001.1"/>
</dbReference>
<dbReference type="InterPro" id="IPR036909">
    <property type="entry name" value="Cyt_c-like_dom_sf"/>
</dbReference>
<keyword evidence="5 12" id="KW-0732">Signal</keyword>
<proteinExistence type="predicted"/>
<feature type="binding site" description="covalent" evidence="9">
    <location>
        <position position="200"/>
    </location>
    <ligand>
        <name>heme c</name>
        <dbReference type="ChEBI" id="CHEBI:61717"/>
        <label>2</label>
    </ligand>
</feature>
<keyword evidence="11" id="KW-1133">Transmembrane helix</keyword>
<keyword evidence="3 9" id="KW-0349">Heme</keyword>
<name>A0A542W228_ZYMMB</name>
<dbReference type="Proteomes" id="UP000316887">
    <property type="component" value="Unassembled WGS sequence"/>
</dbReference>
<gene>
    <name evidence="14" type="ORF">FBY58_1239</name>
</gene>
<feature type="binding site" description="axial binding residue" evidence="10">
    <location>
        <position position="204"/>
    </location>
    <ligand>
        <name>heme c</name>
        <dbReference type="ChEBI" id="CHEBI:61717"/>
        <label>2</label>
    </ligand>
    <ligandPart>
        <name>Fe</name>
        <dbReference type="ChEBI" id="CHEBI:18248"/>
    </ligandPart>
</feature>
<feature type="binding site" description="axial binding residue" evidence="10">
    <location>
        <position position="57"/>
    </location>
    <ligand>
        <name>heme c</name>
        <dbReference type="ChEBI" id="CHEBI:61717"/>
        <label>1</label>
    </ligand>
    <ligandPart>
        <name>Fe</name>
        <dbReference type="ChEBI" id="CHEBI:18248"/>
    </ligandPart>
</feature>
<feature type="binding site" description="covalent" evidence="9">
    <location>
        <position position="56"/>
    </location>
    <ligand>
        <name>heme c</name>
        <dbReference type="ChEBI" id="CHEBI:61717"/>
        <label>1</label>
    </ligand>
</feature>
<dbReference type="GO" id="GO:0020037">
    <property type="term" value="F:heme binding"/>
    <property type="evidence" value="ECO:0007669"/>
    <property type="project" value="InterPro"/>
</dbReference>
<keyword evidence="2" id="KW-1003">Cell membrane</keyword>
<evidence type="ECO:0000256" key="5">
    <source>
        <dbReference type="ARBA" id="ARBA00022729"/>
    </source>
</evidence>
<keyword evidence="4 10" id="KW-0479">Metal-binding</keyword>
<feature type="binding site" description="covalent" evidence="9">
    <location>
        <position position="344"/>
    </location>
    <ligand>
        <name>heme c</name>
        <dbReference type="ChEBI" id="CHEBI:61717"/>
        <label>3</label>
    </ligand>
</feature>
<evidence type="ECO:0000256" key="2">
    <source>
        <dbReference type="ARBA" id="ARBA00022475"/>
    </source>
</evidence>
<comment type="subcellular location">
    <subcellularLocation>
        <location evidence="1">Cell membrane</location>
    </subcellularLocation>
</comment>
<comment type="cofactor">
    <cofactor evidence="9">
        <name>heme c</name>
        <dbReference type="ChEBI" id="CHEBI:61717"/>
    </cofactor>
    <text evidence="9">Binds 3 heme c groups covalently per subunit.</text>
</comment>
<dbReference type="SUPFAM" id="SSF46626">
    <property type="entry name" value="Cytochrome c"/>
    <property type="match status" value="3"/>
</dbReference>
<dbReference type="GO" id="GO:0016614">
    <property type="term" value="F:oxidoreductase activity, acting on CH-OH group of donors"/>
    <property type="evidence" value="ECO:0007669"/>
    <property type="project" value="InterPro"/>
</dbReference>
<feature type="domain" description="Cytochrome c" evidence="13">
    <location>
        <begin position="39"/>
        <end position="142"/>
    </location>
</feature>
<evidence type="ECO:0000256" key="10">
    <source>
        <dbReference type="PIRSR" id="PIRSR000018-51"/>
    </source>
</evidence>
<dbReference type="InterPro" id="IPR014353">
    <property type="entry name" value="Membr-bd_ADH_cyt_c"/>
</dbReference>
<dbReference type="AlphaFoldDB" id="A0A542W228"/>
<evidence type="ECO:0000259" key="13">
    <source>
        <dbReference type="PROSITE" id="PS51007"/>
    </source>
</evidence>
<dbReference type="Pfam" id="PF00034">
    <property type="entry name" value="Cytochrom_C"/>
    <property type="match status" value="2"/>
</dbReference>
<organism evidence="14 15">
    <name type="scientific">Zymomonas mobilis</name>
    <dbReference type="NCBI Taxonomy" id="542"/>
    <lineage>
        <taxon>Bacteria</taxon>
        <taxon>Pseudomonadati</taxon>
        <taxon>Pseudomonadota</taxon>
        <taxon>Alphaproteobacteria</taxon>
        <taxon>Sphingomonadales</taxon>
        <taxon>Zymomonadaceae</taxon>
        <taxon>Zymomonas</taxon>
    </lineage>
</organism>
<feature type="chain" id="PRO_5021807932" evidence="12">
    <location>
        <begin position="32"/>
        <end position="481"/>
    </location>
</feature>
<evidence type="ECO:0000256" key="3">
    <source>
        <dbReference type="ARBA" id="ARBA00022617"/>
    </source>
</evidence>
<protein>
    <submittedName>
        <fullName evidence="14">D-sorbitol dehydrogenase (Acceptor)</fullName>
    </submittedName>
</protein>
<evidence type="ECO:0000256" key="11">
    <source>
        <dbReference type="SAM" id="Phobius"/>
    </source>
</evidence>
<dbReference type="GO" id="GO:0009055">
    <property type="term" value="F:electron transfer activity"/>
    <property type="evidence" value="ECO:0007669"/>
    <property type="project" value="InterPro"/>
</dbReference>
<evidence type="ECO:0000256" key="7">
    <source>
        <dbReference type="ARBA" id="ARBA00023004"/>
    </source>
</evidence>
<feature type="signal peptide" evidence="12">
    <location>
        <begin position="1"/>
        <end position="31"/>
    </location>
</feature>
<keyword evidence="7 10" id="KW-0408">Iron</keyword>
<keyword evidence="6" id="KW-0677">Repeat</keyword>
<comment type="caution">
    <text evidence="14">The sequence shown here is derived from an EMBL/GenBank/DDBJ whole genome shotgun (WGS) entry which is preliminary data.</text>
</comment>
<dbReference type="InterPro" id="IPR051459">
    <property type="entry name" value="Cytochrome_c-type_DH"/>
</dbReference>
<keyword evidence="11" id="KW-0812">Transmembrane</keyword>
<evidence type="ECO:0000256" key="4">
    <source>
        <dbReference type="ARBA" id="ARBA00022723"/>
    </source>
</evidence>
<dbReference type="PIRSF" id="PIRSF000018">
    <property type="entry name" value="Mb_ADH_cyt_c"/>
    <property type="match status" value="1"/>
</dbReference>
<reference evidence="14 15" key="1">
    <citation type="submission" date="2019-06" db="EMBL/GenBank/DDBJ databases">
        <title>Genome sequencing of Zymomonas mobilis strains for genetic engineering and biofuel applications.</title>
        <authorList>
            <person name="Teravest M."/>
        </authorList>
    </citation>
    <scope>NUCLEOTIDE SEQUENCE [LARGE SCALE GENOMIC DNA]</scope>
    <source>
        <strain evidence="14 15">AN0101</strain>
    </source>
</reference>
<dbReference type="GO" id="GO:0005506">
    <property type="term" value="F:iron ion binding"/>
    <property type="evidence" value="ECO:0007669"/>
    <property type="project" value="InterPro"/>
</dbReference>
<dbReference type="Gene3D" id="1.10.760.10">
    <property type="entry name" value="Cytochrome c-like domain"/>
    <property type="match status" value="3"/>
</dbReference>
<feature type="transmembrane region" description="Helical" evidence="11">
    <location>
        <begin position="445"/>
        <end position="468"/>
    </location>
</feature>
<dbReference type="PANTHER" id="PTHR35008:SF8">
    <property type="entry name" value="ALCOHOL DEHYDROGENASE CYTOCHROME C SUBUNIT"/>
    <property type="match status" value="1"/>
</dbReference>
<evidence type="ECO:0000256" key="9">
    <source>
        <dbReference type="PIRSR" id="PIRSR000018-50"/>
    </source>
</evidence>
<dbReference type="PROSITE" id="PS51007">
    <property type="entry name" value="CYTC"/>
    <property type="match status" value="3"/>
</dbReference>
<keyword evidence="8 11" id="KW-0472">Membrane</keyword>
<evidence type="ECO:0000313" key="15">
    <source>
        <dbReference type="Proteomes" id="UP000316887"/>
    </source>
</evidence>
<feature type="domain" description="Cytochrome c" evidence="13">
    <location>
        <begin position="328"/>
        <end position="421"/>
    </location>
</feature>
<dbReference type="EMBL" id="VFOF01000001">
    <property type="protein sequence ID" value="TQL17641.1"/>
    <property type="molecule type" value="Genomic_DNA"/>
</dbReference>
<dbReference type="InterPro" id="IPR009056">
    <property type="entry name" value="Cyt_c-like_dom"/>
</dbReference>
<dbReference type="OrthoDB" id="9811281at2"/>
<feature type="binding site" description="axial binding residue" evidence="10">
    <location>
        <position position="345"/>
    </location>
    <ligand>
        <name>heme c</name>
        <dbReference type="ChEBI" id="CHEBI:61717"/>
        <label>3</label>
    </ligand>
    <ligandPart>
        <name>Fe</name>
        <dbReference type="ChEBI" id="CHEBI:18248"/>
    </ligandPart>
</feature>
<evidence type="ECO:0000256" key="6">
    <source>
        <dbReference type="ARBA" id="ARBA00022737"/>
    </source>
</evidence>
<evidence type="ECO:0000256" key="12">
    <source>
        <dbReference type="SAM" id="SignalP"/>
    </source>
</evidence>
<feature type="binding site" description="covalent" evidence="9">
    <location>
        <position position="203"/>
    </location>
    <ligand>
        <name>heme c</name>
        <dbReference type="ChEBI" id="CHEBI:61717"/>
        <label>2</label>
    </ligand>
</feature>
<feature type="binding site" description="covalent" evidence="9">
    <location>
        <position position="341"/>
    </location>
    <ligand>
        <name>heme c</name>
        <dbReference type="ChEBI" id="CHEBI:61717"/>
        <label>3</label>
    </ligand>
</feature>
<feature type="domain" description="Cytochrome c" evidence="13">
    <location>
        <begin position="185"/>
        <end position="294"/>
    </location>
</feature>
<evidence type="ECO:0000256" key="1">
    <source>
        <dbReference type="ARBA" id="ARBA00004236"/>
    </source>
</evidence>
<evidence type="ECO:0000313" key="14">
    <source>
        <dbReference type="EMBL" id="TQL17641.1"/>
    </source>
</evidence>
<evidence type="ECO:0000256" key="8">
    <source>
        <dbReference type="ARBA" id="ARBA00023136"/>
    </source>
</evidence>
<accession>A0A542W228</accession>
<dbReference type="PANTHER" id="PTHR35008">
    <property type="entry name" value="BLL4482 PROTEIN-RELATED"/>
    <property type="match status" value="1"/>
</dbReference>
<feature type="binding site" description="covalent" evidence="9">
    <location>
        <position position="53"/>
    </location>
    <ligand>
        <name>heme c</name>
        <dbReference type="ChEBI" id="CHEBI:61717"/>
        <label>1</label>
    </ligand>
</feature>
<dbReference type="GO" id="GO:0005886">
    <property type="term" value="C:plasma membrane"/>
    <property type="evidence" value="ECO:0007669"/>
    <property type="project" value="UniProtKB-SubCell"/>
</dbReference>
<sequence>MAKGFSCFSRLRPFLAMTTGLALAISTASWAAAPNGDDALVQKGEYLAKAADCVACHTAPNGKPFAGGLAITSPMGNIVSTNITPDSETGIGHYSEADFTRALQRGIRKDGGHLYPAMPYTAYAGLNSADIHALYLYFMKSVAPVSQKNQPTKLSFPFNIRALMMGWNLLFLPHDAQKTDFDHLSSFERGRYLADTLEHCSTCHSPRNLFMAEKKSAYLGGSPLGGWYAPNVTSSVNSGIGSWSEDDLVTYFKTGEVAGKARAGGGMAEAVSNSLSHLTDRDLHDLASYIKQVPAINDAQDQRPRDQYSAPVENTDLRTGETIRVDRPVVMDGAALYDNNCASCHGGNGNGSPDQHIPSLYNNSVIGSAQANNLVMTILTGVQRKIDGHEVFMPSFGDQSLVQRLSDKEIASLANYVTGRFGRGDAHLQASDVQTIRQGGAKPFLIRYISMLVLMGGLGILLVLSLIYRCFKKTGRKGAAS</sequence>